<evidence type="ECO:0000259" key="6">
    <source>
        <dbReference type="PROSITE" id="PS51384"/>
    </source>
</evidence>
<comment type="cofactor">
    <cofactor evidence="3">
        <name>[2Fe-2S] cluster</name>
        <dbReference type="ChEBI" id="CHEBI:190135"/>
    </cofactor>
</comment>
<protein>
    <submittedName>
        <fullName evidence="7">2Fe-2S iron-sulfur cluster binding domain-containing protein</fullName>
    </submittedName>
</protein>
<dbReference type="Pfam" id="PF00175">
    <property type="entry name" value="NAD_binding_1"/>
    <property type="match status" value="1"/>
</dbReference>
<feature type="domain" description="2Fe-2S ferredoxin-type" evidence="5">
    <location>
        <begin position="1"/>
        <end position="99"/>
    </location>
</feature>
<keyword evidence="4" id="KW-0812">Transmembrane</keyword>
<dbReference type="InterPro" id="IPR006058">
    <property type="entry name" value="2Fe2S_fd_BS"/>
</dbReference>
<feature type="transmembrane region" description="Helical" evidence="4">
    <location>
        <begin position="425"/>
        <end position="446"/>
    </location>
</feature>
<dbReference type="PANTHER" id="PTHR47354:SF5">
    <property type="entry name" value="PROTEIN RFBI"/>
    <property type="match status" value="1"/>
</dbReference>
<reference evidence="7 8" key="1">
    <citation type="journal article" date="2011" name="Int. J. Syst. Evol. Microbiol.">
        <title>Description of Undibacterium oligocarboniphilum sp. nov., isolated from purified water, and Undibacterium pigrum strain CCUG 49012 as the type strain of Undibacterium parvum sp. nov., and emended descriptions of the genus Undibacterium and the species Undibacterium pigrum.</title>
        <authorList>
            <person name="Eder W."/>
            <person name="Wanner G."/>
            <person name="Ludwig W."/>
            <person name="Busse H.J."/>
            <person name="Ziemke-Kageler F."/>
            <person name="Lang E."/>
        </authorList>
    </citation>
    <scope>NUCLEOTIDE SEQUENCE [LARGE SCALE GENOMIC DNA]</scope>
    <source>
        <strain evidence="7 8">DSM 23061</strain>
    </source>
</reference>
<dbReference type="Gene3D" id="3.10.20.30">
    <property type="match status" value="1"/>
</dbReference>
<dbReference type="PRINTS" id="PR00410">
    <property type="entry name" value="PHEHYDRXLASE"/>
</dbReference>
<keyword evidence="2" id="KW-0479">Metal-binding</keyword>
<keyword evidence="2" id="KW-0001">2Fe-2S</keyword>
<proteinExistence type="predicted"/>
<keyword evidence="2" id="KW-0411">Iron-sulfur</keyword>
<dbReference type="RefSeq" id="WP_126127711.1">
    <property type="nucleotide sequence ID" value="NZ_CP034464.1"/>
</dbReference>
<dbReference type="GO" id="GO:0051537">
    <property type="term" value="F:2 iron, 2 sulfur cluster binding"/>
    <property type="evidence" value="ECO:0007669"/>
    <property type="project" value="UniProtKB-KW"/>
</dbReference>
<evidence type="ECO:0000256" key="3">
    <source>
        <dbReference type="ARBA" id="ARBA00034078"/>
    </source>
</evidence>
<dbReference type="InterPro" id="IPR012675">
    <property type="entry name" value="Beta-grasp_dom_sf"/>
</dbReference>
<dbReference type="InterPro" id="IPR033885">
    <property type="entry name" value="AlkB/XylM"/>
</dbReference>
<dbReference type="EMBL" id="CP034464">
    <property type="protein sequence ID" value="AZP12329.1"/>
    <property type="molecule type" value="Genomic_DNA"/>
</dbReference>
<dbReference type="InterPro" id="IPR036010">
    <property type="entry name" value="2Fe-2S_ferredoxin-like_sf"/>
</dbReference>
<dbReference type="InterPro" id="IPR039261">
    <property type="entry name" value="FNR_nucleotide-bd"/>
</dbReference>
<dbReference type="GO" id="GO:0006629">
    <property type="term" value="P:lipid metabolic process"/>
    <property type="evidence" value="ECO:0007669"/>
    <property type="project" value="InterPro"/>
</dbReference>
<dbReference type="CDD" id="cd03512">
    <property type="entry name" value="Alkane-hydroxylase"/>
    <property type="match status" value="1"/>
</dbReference>
<dbReference type="SUPFAM" id="SSF63380">
    <property type="entry name" value="Riboflavin synthase domain-like"/>
    <property type="match status" value="1"/>
</dbReference>
<keyword evidence="4" id="KW-1133">Transmembrane helix</keyword>
<dbReference type="Pfam" id="PF00970">
    <property type="entry name" value="FAD_binding_6"/>
    <property type="match status" value="1"/>
</dbReference>
<feature type="transmembrane region" description="Helical" evidence="4">
    <location>
        <begin position="599"/>
        <end position="624"/>
    </location>
</feature>
<dbReference type="InterPro" id="IPR008333">
    <property type="entry name" value="Cbr1-like_FAD-bd_dom"/>
</dbReference>
<dbReference type="CDD" id="cd00207">
    <property type="entry name" value="fer2"/>
    <property type="match status" value="1"/>
</dbReference>
<dbReference type="InterPro" id="IPR017938">
    <property type="entry name" value="Riboflavin_synthase-like_b-brl"/>
</dbReference>
<sequence length="750" mass="81995">MFFSNAIKTPSMAHINGTAITVLPDETLLNAAIRQGIDFPNSCRVGGCATCKCKLTEGKVKEHTESSYLLSDDEMDQGFILACQSVPLSDIRIEVDLSLQAAQHSVCGTVIAQQRLTHDITRLNVQLDAPLNYRGGQFANLSMASLPEVQRSYSFATPSQQNAQVSFFVRKLPGGVFSSHIHDQNLLGQSVTIEGPAGDFWLRDADAPLLLVAGGSGLAPILALLQEALQANVARSATVLFGAREEKDLYCLAEIAEIGRLWHGEFRFVAVLSEVKDGDLWQGKRGLVTEQIPALLENGAHAYLCGPPGMIDSAVLTLGQNGVAKEHIHADRFVSRMDAAAAQSQTAKSAPTAEPIDTSTANVASVFAYLKYFMFHLVGLFSAAAILAGGAYVTLGLLAVLFFYIVGDALLGDDTSVPEFTHPRILTIQLWLAWPLLSLIVFSAVWSVSPADPLGFGHWFTQLSGYDVIAARNLTSFGNHLSALILTGLTIGLIGTITGHELTHRTWDPVSMLIGRWLLAYSFDTSFAIEHVYGHHRYVSTEHDPATAPRGRNVYHHVLASTIKGNISAWNIEARRLKRKAYALYSPHNAVLRGYLMSALLVGAAWALGGAVGAAFFTLCALFGKSLLEIVNYMEHYGMVRNPETPVQPRHSWNTNRRISSWTMFNLTRHSHHHAQGEVPYHELKPYQDAPMMINGYLTTILVALIPPLWHALMTPKVLAWDRNYASKEEQALAARANQRSGIASLIRAN</sequence>
<dbReference type="PROSITE" id="PS00197">
    <property type="entry name" value="2FE2S_FER_1"/>
    <property type="match status" value="1"/>
</dbReference>
<comment type="cofactor">
    <cofactor evidence="1">
        <name>FAD</name>
        <dbReference type="ChEBI" id="CHEBI:57692"/>
    </cofactor>
</comment>
<dbReference type="SUPFAM" id="SSF54292">
    <property type="entry name" value="2Fe-2S ferredoxin-like"/>
    <property type="match status" value="1"/>
</dbReference>
<dbReference type="InterPro" id="IPR001041">
    <property type="entry name" value="2Fe-2S_ferredoxin-type"/>
</dbReference>
<dbReference type="Pfam" id="PF00487">
    <property type="entry name" value="FA_desaturase"/>
    <property type="match status" value="1"/>
</dbReference>
<evidence type="ECO:0000259" key="5">
    <source>
        <dbReference type="PROSITE" id="PS51085"/>
    </source>
</evidence>
<dbReference type="PROSITE" id="PS51085">
    <property type="entry name" value="2FE2S_FER_2"/>
    <property type="match status" value="1"/>
</dbReference>
<keyword evidence="2" id="KW-0408">Iron</keyword>
<feature type="domain" description="FAD-binding FR-type" evidence="6">
    <location>
        <begin position="103"/>
        <end position="203"/>
    </location>
</feature>
<dbReference type="GO" id="GO:0016491">
    <property type="term" value="F:oxidoreductase activity"/>
    <property type="evidence" value="ECO:0007669"/>
    <property type="project" value="InterPro"/>
</dbReference>
<keyword evidence="4" id="KW-0472">Membrane</keyword>
<dbReference type="InterPro" id="IPR017927">
    <property type="entry name" value="FAD-bd_FR_type"/>
</dbReference>
<dbReference type="KEGG" id="upv:EJN92_10155"/>
<dbReference type="Gene3D" id="2.40.30.10">
    <property type="entry name" value="Translation factors"/>
    <property type="match status" value="1"/>
</dbReference>
<accession>A0A3Q9BQN8</accession>
<dbReference type="PROSITE" id="PS51384">
    <property type="entry name" value="FAD_FR"/>
    <property type="match status" value="1"/>
</dbReference>
<dbReference type="OrthoDB" id="4759734at2"/>
<evidence type="ECO:0000313" key="7">
    <source>
        <dbReference type="EMBL" id="AZP12329.1"/>
    </source>
</evidence>
<feature type="transmembrane region" description="Helical" evidence="4">
    <location>
        <begin position="377"/>
        <end position="405"/>
    </location>
</feature>
<dbReference type="InterPro" id="IPR001433">
    <property type="entry name" value="OxRdtase_FAD/NAD-bd"/>
</dbReference>
<name>A0A3Q9BQN8_9BURK</name>
<dbReference type="InterPro" id="IPR001709">
    <property type="entry name" value="Flavoprot_Pyr_Nucl_cyt_Rdtase"/>
</dbReference>
<feature type="transmembrane region" description="Helical" evidence="4">
    <location>
        <begin position="694"/>
        <end position="713"/>
    </location>
</feature>
<evidence type="ECO:0000313" key="8">
    <source>
        <dbReference type="Proteomes" id="UP000275663"/>
    </source>
</evidence>
<dbReference type="AlphaFoldDB" id="A0A3Q9BQN8"/>
<dbReference type="PRINTS" id="PR00371">
    <property type="entry name" value="FPNCR"/>
</dbReference>
<gene>
    <name evidence="7" type="ORF">EJN92_10155</name>
</gene>
<dbReference type="InterPro" id="IPR050415">
    <property type="entry name" value="MRET"/>
</dbReference>
<organism evidence="7 8">
    <name type="scientific">Undibacterium parvum</name>
    <dbReference type="NCBI Taxonomy" id="401471"/>
    <lineage>
        <taxon>Bacteria</taxon>
        <taxon>Pseudomonadati</taxon>
        <taxon>Pseudomonadota</taxon>
        <taxon>Betaproteobacteria</taxon>
        <taxon>Burkholderiales</taxon>
        <taxon>Oxalobacteraceae</taxon>
        <taxon>Undibacterium</taxon>
    </lineage>
</organism>
<keyword evidence="8" id="KW-1185">Reference proteome</keyword>
<dbReference type="Gene3D" id="3.40.50.80">
    <property type="entry name" value="Nucleotide-binding domain of ferredoxin-NADP reductase (FNR) module"/>
    <property type="match status" value="1"/>
</dbReference>
<dbReference type="Proteomes" id="UP000275663">
    <property type="component" value="Chromosome"/>
</dbReference>
<dbReference type="Pfam" id="PF00111">
    <property type="entry name" value="Fer2"/>
    <property type="match status" value="1"/>
</dbReference>
<dbReference type="SUPFAM" id="SSF52343">
    <property type="entry name" value="Ferredoxin reductase-like, C-terminal NADP-linked domain"/>
    <property type="match status" value="1"/>
</dbReference>
<dbReference type="InterPro" id="IPR005804">
    <property type="entry name" value="FA_desaturase_dom"/>
</dbReference>
<evidence type="ECO:0000256" key="2">
    <source>
        <dbReference type="ARBA" id="ARBA00022714"/>
    </source>
</evidence>
<evidence type="ECO:0000256" key="4">
    <source>
        <dbReference type="SAM" id="Phobius"/>
    </source>
</evidence>
<evidence type="ECO:0000256" key="1">
    <source>
        <dbReference type="ARBA" id="ARBA00001974"/>
    </source>
</evidence>
<dbReference type="PANTHER" id="PTHR47354">
    <property type="entry name" value="NADH OXIDOREDUCTASE HCR"/>
    <property type="match status" value="1"/>
</dbReference>